<feature type="domain" description="Core" evidence="1">
    <location>
        <begin position="1"/>
        <end position="97"/>
    </location>
</feature>
<accession>A0AAW5B3E6</accession>
<name>A0AAW5B3E6_9BACI</name>
<dbReference type="EMBL" id="JAIFZM010000004">
    <property type="protein sequence ID" value="MCG3418777.1"/>
    <property type="molecule type" value="Genomic_DNA"/>
</dbReference>
<sequence>MELHITPAAKEELEKRNINQNRYVVLWYDTEGCGCGVNGVPTIRFTNGYTNDYFEIESDSFPVLIQKHQKVFFAESMKLDVINGMLRLSSPEGILNPFIAPQSICEI</sequence>
<dbReference type="Pfam" id="PF01521">
    <property type="entry name" value="Fe-S_biosyn"/>
    <property type="match status" value="1"/>
</dbReference>
<keyword evidence="3" id="KW-1185">Reference proteome</keyword>
<dbReference type="InterPro" id="IPR035903">
    <property type="entry name" value="HesB-like_dom_sf"/>
</dbReference>
<dbReference type="RefSeq" id="WP_238018937.1">
    <property type="nucleotide sequence ID" value="NZ_JAIFZM010000004.1"/>
</dbReference>
<dbReference type="Gene3D" id="2.60.300.12">
    <property type="entry name" value="HesB-like domain"/>
    <property type="match status" value="1"/>
</dbReference>
<proteinExistence type="predicted"/>
<dbReference type="AlphaFoldDB" id="A0AAW5B3E6"/>
<comment type="caution">
    <text evidence="2">The sequence shown here is derived from an EMBL/GenBank/DDBJ whole genome shotgun (WGS) entry which is preliminary data.</text>
</comment>
<gene>
    <name evidence="2" type="ORF">K3T81_06425</name>
</gene>
<evidence type="ECO:0000313" key="2">
    <source>
        <dbReference type="EMBL" id="MCG3418777.1"/>
    </source>
</evidence>
<dbReference type="InterPro" id="IPR000361">
    <property type="entry name" value="ATAP_core_dom"/>
</dbReference>
<reference evidence="2 3" key="1">
    <citation type="journal article" date="2022" name="Evol. Bioinform. Online">
        <title>Draft Genome Sequence of Oceanobacillus jordanicus Strain GSFE11, a Halotolerant Plant Growth-Promoting Bacterial Endophyte Isolated From the Jordan Valley.</title>
        <authorList>
            <person name="Alhindi T."/>
            <person name="Albdaiwi R."/>
        </authorList>
    </citation>
    <scope>NUCLEOTIDE SEQUENCE [LARGE SCALE GENOMIC DNA]</scope>
    <source>
        <strain evidence="2 3">GSFE11</strain>
    </source>
</reference>
<evidence type="ECO:0000259" key="1">
    <source>
        <dbReference type="Pfam" id="PF01521"/>
    </source>
</evidence>
<organism evidence="2 3">
    <name type="scientific">Oceanobacillus jordanicus</name>
    <dbReference type="NCBI Taxonomy" id="2867266"/>
    <lineage>
        <taxon>Bacteria</taxon>
        <taxon>Bacillati</taxon>
        <taxon>Bacillota</taxon>
        <taxon>Bacilli</taxon>
        <taxon>Bacillales</taxon>
        <taxon>Bacillaceae</taxon>
        <taxon>Oceanobacillus</taxon>
    </lineage>
</organism>
<dbReference type="Proteomes" id="UP001199631">
    <property type="component" value="Unassembled WGS sequence"/>
</dbReference>
<evidence type="ECO:0000313" key="3">
    <source>
        <dbReference type="Proteomes" id="UP001199631"/>
    </source>
</evidence>
<dbReference type="SUPFAM" id="SSF89360">
    <property type="entry name" value="HesB-like domain"/>
    <property type="match status" value="1"/>
</dbReference>
<protein>
    <submittedName>
        <fullName evidence="2">Iron-sulfur cluster biosynthesis family protein</fullName>
    </submittedName>
</protein>